<dbReference type="EMBL" id="NHTK01005892">
    <property type="protein sequence ID" value="PPQ71955.1"/>
    <property type="molecule type" value="Genomic_DNA"/>
</dbReference>
<dbReference type="AlphaFoldDB" id="A0A409W0C7"/>
<dbReference type="Proteomes" id="UP000284842">
    <property type="component" value="Unassembled WGS sequence"/>
</dbReference>
<evidence type="ECO:0000256" key="1">
    <source>
        <dbReference type="SAM" id="MobiDB-lite"/>
    </source>
</evidence>
<feature type="compositionally biased region" description="Low complexity" evidence="1">
    <location>
        <begin position="70"/>
        <end position="94"/>
    </location>
</feature>
<reference evidence="2 3" key="1">
    <citation type="journal article" date="2018" name="Evol. Lett.">
        <title>Horizontal gene cluster transfer increased hallucinogenic mushroom diversity.</title>
        <authorList>
            <person name="Reynolds H.T."/>
            <person name="Vijayakumar V."/>
            <person name="Gluck-Thaler E."/>
            <person name="Korotkin H.B."/>
            <person name="Matheny P.B."/>
            <person name="Slot J.C."/>
        </authorList>
    </citation>
    <scope>NUCLEOTIDE SEQUENCE [LARGE SCALE GENOMIC DNA]</scope>
    <source>
        <strain evidence="2 3">2629</strain>
    </source>
</reference>
<organism evidence="2 3">
    <name type="scientific">Panaeolus cyanescens</name>
    <dbReference type="NCBI Taxonomy" id="181874"/>
    <lineage>
        <taxon>Eukaryota</taxon>
        <taxon>Fungi</taxon>
        <taxon>Dikarya</taxon>
        <taxon>Basidiomycota</taxon>
        <taxon>Agaricomycotina</taxon>
        <taxon>Agaricomycetes</taxon>
        <taxon>Agaricomycetidae</taxon>
        <taxon>Agaricales</taxon>
        <taxon>Agaricineae</taxon>
        <taxon>Galeropsidaceae</taxon>
        <taxon>Panaeolus</taxon>
    </lineage>
</organism>
<gene>
    <name evidence="2" type="ORF">CVT24_007920</name>
</gene>
<sequence>MQANRRQNHRRHRGNRNGANASRDDTGQSIFFGCSKMVIKGQNVNMTTNGKVNNFTVVNQKTSVEGSRSETTTTTPEPAAATNPETATATTAPA</sequence>
<feature type="region of interest" description="Disordered" evidence="1">
    <location>
        <begin position="1"/>
        <end position="27"/>
    </location>
</feature>
<accession>A0A409W0C7</accession>
<feature type="compositionally biased region" description="Basic residues" evidence="1">
    <location>
        <begin position="1"/>
        <end position="15"/>
    </location>
</feature>
<proteinExistence type="predicted"/>
<name>A0A409W0C7_9AGAR</name>
<comment type="caution">
    <text evidence="2">The sequence shown here is derived from an EMBL/GenBank/DDBJ whole genome shotgun (WGS) entry which is preliminary data.</text>
</comment>
<dbReference type="InParanoid" id="A0A409W0C7"/>
<keyword evidence="3" id="KW-1185">Reference proteome</keyword>
<evidence type="ECO:0000313" key="2">
    <source>
        <dbReference type="EMBL" id="PPQ71955.1"/>
    </source>
</evidence>
<feature type="region of interest" description="Disordered" evidence="1">
    <location>
        <begin position="61"/>
        <end position="94"/>
    </location>
</feature>
<evidence type="ECO:0000313" key="3">
    <source>
        <dbReference type="Proteomes" id="UP000284842"/>
    </source>
</evidence>
<protein>
    <submittedName>
        <fullName evidence="2">Uncharacterized protein</fullName>
    </submittedName>
</protein>